<evidence type="ECO:0000256" key="2">
    <source>
        <dbReference type="SAM" id="Coils"/>
    </source>
</evidence>
<feature type="domain" description="CzcB-like barrel-sandwich hybrid" evidence="4">
    <location>
        <begin position="58"/>
        <end position="191"/>
    </location>
</feature>
<evidence type="ECO:0000256" key="3">
    <source>
        <dbReference type="SAM" id="SignalP"/>
    </source>
</evidence>
<reference evidence="5 6" key="1">
    <citation type="submission" date="2017-03" db="EMBL/GenBank/DDBJ databases">
        <authorList>
            <person name="Afonso C.L."/>
            <person name="Miller P.J."/>
            <person name="Scott M.A."/>
            <person name="Spackman E."/>
            <person name="Goraichik I."/>
            <person name="Dimitrov K.M."/>
            <person name="Suarez D.L."/>
            <person name="Swayne D.E."/>
        </authorList>
    </citation>
    <scope>NUCLEOTIDE SEQUENCE [LARGE SCALE GENOMIC DNA]</scope>
    <source>
        <strain evidence="5 6">CECT 7023</strain>
    </source>
</reference>
<keyword evidence="2" id="KW-0175">Coiled coil</keyword>
<dbReference type="Gene3D" id="2.40.50.100">
    <property type="match status" value="1"/>
</dbReference>
<evidence type="ECO:0000259" key="4">
    <source>
        <dbReference type="Pfam" id="PF25973"/>
    </source>
</evidence>
<dbReference type="InterPro" id="IPR058647">
    <property type="entry name" value="BSH_CzcB-like"/>
</dbReference>
<evidence type="ECO:0000256" key="1">
    <source>
        <dbReference type="ARBA" id="ARBA00009477"/>
    </source>
</evidence>
<comment type="similarity">
    <text evidence="1">Belongs to the membrane fusion protein (MFP) (TC 8.A.1) family.</text>
</comment>
<keyword evidence="6" id="KW-1185">Reference proteome</keyword>
<dbReference type="Gene3D" id="2.40.420.20">
    <property type="match status" value="1"/>
</dbReference>
<dbReference type="NCBIfam" id="TIGR01730">
    <property type="entry name" value="RND_mfp"/>
    <property type="match status" value="1"/>
</dbReference>
<proteinExistence type="inferred from homology"/>
<sequence length="352" mass="36760">MRPMTLFLGLLLPLTSPALADQPLAVAAVTAQETPSRNTLSLTGEIRAPESLGAAFPTGGRLAEITVEAGEEVARGTVLARIESVQEAQALRAAEAQLAAAEADFVNARDEDSRQSELFERGAITRSARDNAADRLAAATARKAQAEASLDQARAALDDTVLVAPQDAIVISRRAEPGQVIGAAQPVLELALGEGYEAVFDVPEGALTVSPSTPPTIRLSPIDRPGVSVTGQVSEISPLVDPAYGTVQVTVTLGSGVPGLTYGDAVRGTTSQTAGARVELPWSAIASTAAGPAVWVVDPETMTVSERPIDLWHHAEGRLILQSGVEEGEFVVTRGVQLLYPGRNIRIVEGDQ</sequence>
<dbReference type="SUPFAM" id="SSF111369">
    <property type="entry name" value="HlyD-like secretion proteins"/>
    <property type="match status" value="1"/>
</dbReference>
<dbReference type="InterPro" id="IPR006143">
    <property type="entry name" value="RND_pump_MFP"/>
</dbReference>
<keyword evidence="3" id="KW-0732">Signal</keyword>
<dbReference type="PANTHER" id="PTHR30469">
    <property type="entry name" value="MULTIDRUG RESISTANCE PROTEIN MDTA"/>
    <property type="match status" value="1"/>
</dbReference>
<dbReference type="EMBL" id="FWFZ01000005">
    <property type="protein sequence ID" value="SLN37827.1"/>
    <property type="molecule type" value="Genomic_DNA"/>
</dbReference>
<dbReference type="OrthoDB" id="9813967at2"/>
<dbReference type="GO" id="GO:0015562">
    <property type="term" value="F:efflux transmembrane transporter activity"/>
    <property type="evidence" value="ECO:0007669"/>
    <property type="project" value="TreeGrafter"/>
</dbReference>
<gene>
    <name evidence="5" type="primary">mdtA</name>
    <name evidence="5" type="ORF">ROA7023_01434</name>
</gene>
<protein>
    <submittedName>
        <fullName evidence="5">Multidrug resistance protein MdtA</fullName>
    </submittedName>
</protein>
<evidence type="ECO:0000313" key="5">
    <source>
        <dbReference type="EMBL" id="SLN37827.1"/>
    </source>
</evidence>
<evidence type="ECO:0000313" key="6">
    <source>
        <dbReference type="Proteomes" id="UP000193900"/>
    </source>
</evidence>
<feature type="chain" id="PRO_5011001273" evidence="3">
    <location>
        <begin position="21"/>
        <end position="352"/>
    </location>
</feature>
<accession>A0A1Y5SCV7</accession>
<dbReference type="RefSeq" id="WP_085878315.1">
    <property type="nucleotide sequence ID" value="NZ_FWFZ01000005.1"/>
</dbReference>
<dbReference type="Gene3D" id="2.40.30.170">
    <property type="match status" value="1"/>
</dbReference>
<feature type="coiled-coil region" evidence="2">
    <location>
        <begin position="84"/>
        <end position="156"/>
    </location>
</feature>
<dbReference type="Gene3D" id="1.10.287.470">
    <property type="entry name" value="Helix hairpin bin"/>
    <property type="match status" value="1"/>
</dbReference>
<dbReference type="Pfam" id="PF25973">
    <property type="entry name" value="BSH_CzcB"/>
    <property type="match status" value="1"/>
</dbReference>
<dbReference type="AlphaFoldDB" id="A0A1Y5SCV7"/>
<name>A0A1Y5SCV7_9RHOB</name>
<feature type="signal peptide" evidence="3">
    <location>
        <begin position="1"/>
        <end position="20"/>
    </location>
</feature>
<dbReference type="PANTHER" id="PTHR30469:SF38">
    <property type="entry name" value="HLYD FAMILY SECRETION PROTEIN"/>
    <property type="match status" value="1"/>
</dbReference>
<organism evidence="5 6">
    <name type="scientific">Roseisalinus antarcticus</name>
    <dbReference type="NCBI Taxonomy" id="254357"/>
    <lineage>
        <taxon>Bacteria</taxon>
        <taxon>Pseudomonadati</taxon>
        <taxon>Pseudomonadota</taxon>
        <taxon>Alphaproteobacteria</taxon>
        <taxon>Rhodobacterales</taxon>
        <taxon>Roseobacteraceae</taxon>
        <taxon>Roseisalinus</taxon>
    </lineage>
</organism>
<dbReference type="GO" id="GO:1990281">
    <property type="term" value="C:efflux pump complex"/>
    <property type="evidence" value="ECO:0007669"/>
    <property type="project" value="TreeGrafter"/>
</dbReference>
<dbReference type="Proteomes" id="UP000193900">
    <property type="component" value="Unassembled WGS sequence"/>
</dbReference>